<dbReference type="PANTHER" id="PTHR43044:SF2">
    <property type="entry name" value="POLYSULPHIDE REDUCTASE NRFD"/>
    <property type="match status" value="1"/>
</dbReference>
<dbReference type="Proteomes" id="UP001174839">
    <property type="component" value="Unassembled WGS sequence"/>
</dbReference>
<name>A0ABT7WBX9_9FLAO</name>
<feature type="transmembrane region" description="Helical" evidence="7">
    <location>
        <begin position="343"/>
        <end position="362"/>
    </location>
</feature>
<evidence type="ECO:0000256" key="1">
    <source>
        <dbReference type="ARBA" id="ARBA00004651"/>
    </source>
</evidence>
<evidence type="ECO:0000256" key="5">
    <source>
        <dbReference type="ARBA" id="ARBA00022989"/>
    </source>
</evidence>
<feature type="transmembrane region" description="Helical" evidence="7">
    <location>
        <begin position="302"/>
        <end position="323"/>
    </location>
</feature>
<keyword evidence="5 7" id="KW-1133">Transmembrane helix</keyword>
<feature type="transmembrane region" description="Helical" evidence="7">
    <location>
        <begin position="411"/>
        <end position="432"/>
    </location>
</feature>
<sequence length="574" mass="64900">MASHYEAPIRKPLVLGDKGYHEVSVDIAAPVEGRANKQWWIVFSIALAAFLWGVGCIIYTISTGIGTWGLNRTVNWAWDITNFVWWVGIGHAGTLISAVLLLFRQKWRMAINRSAEAMTIFSVIQAGLFPIIHMGRPWLAYWVLPIPNQFGSLWVNFNSPLLWDVFAISTYLSVSLVFWWTGLLPDFAMIRDRAVKPFQKKIYGLVSFGWSGRAKDWQRFEEVSLVLAGLATPLVLSVHTIVSFDFATSVIPGWHTTIFPPYFVAGAIFSGFAMVNTLLIIMRKVSNLEDYITVQHIELMNIVIMITGSIVGCAYITELFIAWYSGVEYEQYAFLNRATGPYWWAYALMMTCNVVSPQVMWFKKIRTSILISFIISIVVNIGMWFERFVIIVTSLHRDYLPSSWTMFSPTFVDIGIFIGTIGFFFVLFLLYARTFPVIAQAEVKSILKSSGERYKKLRDAGKPLYTLPATAAKVNTTEKEALSEGTSDKADSLLKAIGAFDANTETADDLKKIKGVGPQMEQTLNEIGIYTFRQVSRMTEREYELLDALTESFPGRALRDDWAGQAKRLMDDNS</sequence>
<dbReference type="EMBL" id="JAUDUY010000001">
    <property type="protein sequence ID" value="MDM9630413.1"/>
    <property type="molecule type" value="Genomic_DNA"/>
</dbReference>
<evidence type="ECO:0000256" key="7">
    <source>
        <dbReference type="SAM" id="Phobius"/>
    </source>
</evidence>
<keyword evidence="9" id="KW-1185">Reference proteome</keyword>
<comment type="subcellular location">
    <subcellularLocation>
        <location evidence="1">Cell membrane</location>
        <topology evidence="1">Multi-pass membrane protein</topology>
    </subcellularLocation>
</comment>
<dbReference type="PANTHER" id="PTHR43044">
    <property type="match status" value="1"/>
</dbReference>
<dbReference type="Pfam" id="PF03916">
    <property type="entry name" value="NrfD"/>
    <property type="match status" value="1"/>
</dbReference>
<feature type="transmembrane region" description="Helical" evidence="7">
    <location>
        <begin position="369"/>
        <end position="391"/>
    </location>
</feature>
<evidence type="ECO:0000256" key="3">
    <source>
        <dbReference type="ARBA" id="ARBA00022475"/>
    </source>
</evidence>
<comment type="caution">
    <text evidence="8">The sequence shown here is derived from an EMBL/GenBank/DDBJ whole genome shotgun (WGS) entry which is preliminary data.</text>
</comment>
<organism evidence="8 9">
    <name type="scientific">Robiginitalea aurantiaca</name>
    <dbReference type="NCBI Taxonomy" id="3056915"/>
    <lineage>
        <taxon>Bacteria</taxon>
        <taxon>Pseudomonadati</taxon>
        <taxon>Bacteroidota</taxon>
        <taxon>Flavobacteriia</taxon>
        <taxon>Flavobacteriales</taxon>
        <taxon>Flavobacteriaceae</taxon>
        <taxon>Robiginitalea</taxon>
    </lineage>
</organism>
<keyword evidence="6 7" id="KW-0472">Membrane</keyword>
<feature type="transmembrane region" description="Helical" evidence="7">
    <location>
        <begin position="83"/>
        <end position="103"/>
    </location>
</feature>
<feature type="transmembrane region" description="Helical" evidence="7">
    <location>
        <begin position="223"/>
        <end position="242"/>
    </location>
</feature>
<gene>
    <name evidence="8" type="primary">nrfD</name>
    <name evidence="8" type="ORF">QU605_02970</name>
</gene>
<feature type="transmembrane region" description="Helical" evidence="7">
    <location>
        <begin position="161"/>
        <end position="183"/>
    </location>
</feature>
<evidence type="ECO:0000256" key="4">
    <source>
        <dbReference type="ARBA" id="ARBA00022692"/>
    </source>
</evidence>
<keyword evidence="3" id="KW-1003">Cell membrane</keyword>
<protein>
    <submittedName>
        <fullName evidence="8">Polysulfide reductase NrfD</fullName>
    </submittedName>
</protein>
<feature type="transmembrane region" description="Helical" evidence="7">
    <location>
        <begin position="115"/>
        <end position="135"/>
    </location>
</feature>
<comment type="similarity">
    <text evidence="2">Belongs to the NrfD family.</text>
</comment>
<evidence type="ECO:0000256" key="6">
    <source>
        <dbReference type="ARBA" id="ARBA00023136"/>
    </source>
</evidence>
<feature type="transmembrane region" description="Helical" evidence="7">
    <location>
        <begin position="262"/>
        <end position="281"/>
    </location>
</feature>
<feature type="transmembrane region" description="Helical" evidence="7">
    <location>
        <begin position="39"/>
        <end position="63"/>
    </location>
</feature>
<evidence type="ECO:0000256" key="2">
    <source>
        <dbReference type="ARBA" id="ARBA00008929"/>
    </source>
</evidence>
<dbReference type="InterPro" id="IPR005614">
    <property type="entry name" value="NrfD-like"/>
</dbReference>
<evidence type="ECO:0000313" key="8">
    <source>
        <dbReference type="EMBL" id="MDM9630413.1"/>
    </source>
</evidence>
<dbReference type="RefSeq" id="WP_289723771.1">
    <property type="nucleotide sequence ID" value="NZ_JAUDUY010000001.1"/>
</dbReference>
<evidence type="ECO:0000313" key="9">
    <source>
        <dbReference type="Proteomes" id="UP001174839"/>
    </source>
</evidence>
<proteinExistence type="inferred from homology"/>
<reference evidence="8" key="1">
    <citation type="submission" date="2023-06" db="EMBL/GenBank/DDBJ databases">
        <title>Robiginitalea aurantiacus sp. nov. and Algoriphagus sediminis sp. nov., isolated from coastal sediment.</title>
        <authorList>
            <person name="Zhou Z.Y."/>
            <person name="An J."/>
            <person name="Jia Y.W."/>
            <person name="Du Z.J."/>
        </authorList>
    </citation>
    <scope>NUCLEOTIDE SEQUENCE</scope>
    <source>
        <strain evidence="8">M39</strain>
    </source>
</reference>
<accession>A0ABT7WBX9</accession>
<keyword evidence="4 7" id="KW-0812">Transmembrane</keyword>